<dbReference type="PROSITE" id="PS50931">
    <property type="entry name" value="HTH_LYSR"/>
    <property type="match status" value="1"/>
</dbReference>
<evidence type="ECO:0000313" key="11">
    <source>
        <dbReference type="Proteomes" id="UP001281024"/>
    </source>
</evidence>
<dbReference type="EMBL" id="MLOK01000022">
    <property type="protein sequence ID" value="OIM21875.1"/>
    <property type="molecule type" value="Genomic_DNA"/>
</dbReference>
<protein>
    <submittedName>
        <fullName evidence="6 8">Transcriptional regulator</fullName>
    </submittedName>
</protein>
<keyword evidence="4" id="KW-0804">Transcription</keyword>
<evidence type="ECO:0000259" key="5">
    <source>
        <dbReference type="PROSITE" id="PS50931"/>
    </source>
</evidence>
<evidence type="ECO:0000313" key="8">
    <source>
        <dbReference type="EMBL" id="VDB97371.1"/>
    </source>
</evidence>
<evidence type="ECO:0000256" key="3">
    <source>
        <dbReference type="ARBA" id="ARBA00023125"/>
    </source>
</evidence>
<keyword evidence="3" id="KW-0238">DNA-binding</keyword>
<accession>A0A3S7H912</accession>
<dbReference type="FunFam" id="1.10.10.10:FF:000001">
    <property type="entry name" value="LysR family transcriptional regulator"/>
    <property type="match status" value="1"/>
</dbReference>
<comment type="similarity">
    <text evidence="1">Belongs to the LysR transcriptional regulatory family.</text>
</comment>
<dbReference type="Proteomes" id="UP000294726">
    <property type="component" value="Chromosome"/>
</dbReference>
<name>A0A3S7H912_OENOE</name>
<dbReference type="GO" id="GO:0005829">
    <property type="term" value="C:cytosol"/>
    <property type="evidence" value="ECO:0007669"/>
    <property type="project" value="TreeGrafter"/>
</dbReference>
<evidence type="ECO:0000256" key="1">
    <source>
        <dbReference type="ARBA" id="ARBA00009437"/>
    </source>
</evidence>
<evidence type="ECO:0000313" key="7">
    <source>
        <dbReference type="EMBL" id="OIM21875.1"/>
    </source>
</evidence>
<dbReference type="PANTHER" id="PTHR30419">
    <property type="entry name" value="HTH-TYPE TRANSCRIPTIONAL REGULATOR YBHD"/>
    <property type="match status" value="1"/>
</dbReference>
<evidence type="ECO:0000313" key="10">
    <source>
        <dbReference type="Proteomes" id="UP000294726"/>
    </source>
</evidence>
<evidence type="ECO:0000256" key="2">
    <source>
        <dbReference type="ARBA" id="ARBA00023015"/>
    </source>
</evidence>
<dbReference type="SUPFAM" id="SSF53850">
    <property type="entry name" value="Periplasmic binding protein-like II"/>
    <property type="match status" value="1"/>
</dbReference>
<evidence type="ECO:0000256" key="4">
    <source>
        <dbReference type="ARBA" id="ARBA00023163"/>
    </source>
</evidence>
<dbReference type="GO" id="GO:0003700">
    <property type="term" value="F:DNA-binding transcription factor activity"/>
    <property type="evidence" value="ECO:0007669"/>
    <property type="project" value="InterPro"/>
</dbReference>
<dbReference type="PANTHER" id="PTHR30419:SF28">
    <property type="entry name" value="HTH-TYPE TRANSCRIPTIONAL REGULATOR BSDA"/>
    <property type="match status" value="1"/>
</dbReference>
<sequence length="297" mass="33317">MVNFSYRVFAAVVEKKTFFHAAESLNVTPSAVSHSISQLENELGFPLFLRNHSGVELTNDGKTVLPVIQTILNTEEELYQVSASIKGLNSGRIRIGAFSSVCINWLPTIIRRFKNQYPQVEVTVFQGNFNQIADGVSNGSIDIGFSSLPVDDKLLVEPLIKDRIYCVAPSDFVPKDKMNVTNQDIGRRRFILQQIDYDRDTKKALDQYNVTPNSLTYSIDDQSILSMVESGLGLGILPELALKKLSGNVHIYPFDKNFARTICLVTNKNLAQAPSTKRMLKEINSFLRSNYKNQFLG</sequence>
<dbReference type="EMBL" id="WERV01000003">
    <property type="protein sequence ID" value="MDV7715182.1"/>
    <property type="molecule type" value="Genomic_DNA"/>
</dbReference>
<dbReference type="EMBL" id="LR031358">
    <property type="protein sequence ID" value="VDB97371.1"/>
    <property type="molecule type" value="Genomic_DNA"/>
</dbReference>
<dbReference type="InterPro" id="IPR050950">
    <property type="entry name" value="HTH-type_LysR_regulators"/>
</dbReference>
<dbReference type="Pfam" id="PF00126">
    <property type="entry name" value="HTH_1"/>
    <property type="match status" value="1"/>
</dbReference>
<reference evidence="8 10" key="2">
    <citation type="submission" date="2018-08" db="EMBL/GenBank/DDBJ databases">
        <authorList>
            <person name="Lorentzen P. G. S. M."/>
        </authorList>
    </citation>
    <scope>NUCLEOTIDE SEQUENCE [LARGE SCALE GENOMIC DNA]</scope>
    <source>
        <strain evidence="8 10">CRBO_1381</strain>
    </source>
</reference>
<dbReference type="Proteomes" id="UP001281024">
    <property type="component" value="Unassembled WGS sequence"/>
</dbReference>
<dbReference type="InterPro" id="IPR000847">
    <property type="entry name" value="LysR_HTH_N"/>
</dbReference>
<dbReference type="CDD" id="cd05466">
    <property type="entry name" value="PBP2_LTTR_substrate"/>
    <property type="match status" value="1"/>
</dbReference>
<evidence type="ECO:0000313" key="9">
    <source>
        <dbReference type="Proteomes" id="UP000181728"/>
    </source>
</evidence>
<dbReference type="AlphaFoldDB" id="A0A3S7H912"/>
<proteinExistence type="inferred from homology"/>
<dbReference type="PRINTS" id="PR00039">
    <property type="entry name" value="HTHLYSR"/>
</dbReference>
<dbReference type="Gene3D" id="3.40.190.10">
    <property type="entry name" value="Periplasmic binding protein-like II"/>
    <property type="match status" value="2"/>
</dbReference>
<dbReference type="Proteomes" id="UP000181728">
    <property type="component" value="Unassembled WGS sequence"/>
</dbReference>
<dbReference type="InterPro" id="IPR036388">
    <property type="entry name" value="WH-like_DNA-bd_sf"/>
</dbReference>
<dbReference type="Pfam" id="PF03466">
    <property type="entry name" value="LysR_substrate"/>
    <property type="match status" value="1"/>
</dbReference>
<dbReference type="RefSeq" id="WP_032817320.1">
    <property type="nucleotide sequence ID" value="NZ_CP014324.1"/>
</dbReference>
<feature type="domain" description="HTH lysR-type" evidence="5">
    <location>
        <begin position="1"/>
        <end position="58"/>
    </location>
</feature>
<reference evidence="7 9" key="1">
    <citation type="journal article" date="2016" name="BMC Genomics">
        <title>Consensus pan-genome assembly of the specialised wine bacterium Oenococcus oeni.</title>
        <authorList>
            <person name="Sternes P.R."/>
            <person name="Borneman A.R."/>
        </authorList>
    </citation>
    <scope>NUCLEOTIDE SEQUENCE [LARGE SCALE GENOMIC DNA]</scope>
    <source>
        <strain evidence="7 9">AWRIB661</strain>
    </source>
</reference>
<dbReference type="SUPFAM" id="SSF46785">
    <property type="entry name" value="Winged helix' DNA-binding domain"/>
    <property type="match status" value="1"/>
</dbReference>
<dbReference type="InterPro" id="IPR036390">
    <property type="entry name" value="WH_DNA-bd_sf"/>
</dbReference>
<keyword evidence="2" id="KW-0805">Transcription regulation</keyword>
<dbReference type="Gene3D" id="1.10.10.10">
    <property type="entry name" value="Winged helix-like DNA-binding domain superfamily/Winged helix DNA-binding domain"/>
    <property type="match status" value="1"/>
</dbReference>
<gene>
    <name evidence="7" type="ORF">ATX59_01960</name>
    <name evidence="6" type="ORF">GA838_05335</name>
    <name evidence="8" type="ORF">OENI_0375</name>
</gene>
<evidence type="ECO:0000313" key="6">
    <source>
        <dbReference type="EMBL" id="MDV7715182.1"/>
    </source>
</evidence>
<dbReference type="InterPro" id="IPR005119">
    <property type="entry name" value="LysR_subst-bd"/>
</dbReference>
<dbReference type="GO" id="GO:0003677">
    <property type="term" value="F:DNA binding"/>
    <property type="evidence" value="ECO:0007669"/>
    <property type="project" value="UniProtKB-KW"/>
</dbReference>
<reference evidence="6" key="3">
    <citation type="submission" date="2019-10" db="EMBL/GenBank/DDBJ databases">
        <title>Malate fermentation in French cider.</title>
        <authorList>
            <person name="Cousin F.J."/>
            <person name="Medina Fernandez S."/>
            <person name="Misery B."/>
            <person name="Laplace J.-M."/>
            <person name="Cretenet M."/>
        </authorList>
    </citation>
    <scope>NUCLEOTIDE SEQUENCE</scope>
    <source>
        <strain evidence="6">UCMA15129</strain>
    </source>
</reference>
<organism evidence="6 11">
    <name type="scientific">Oenococcus oeni</name>
    <name type="common">Leuconostoc oenos</name>
    <dbReference type="NCBI Taxonomy" id="1247"/>
    <lineage>
        <taxon>Bacteria</taxon>
        <taxon>Bacillati</taxon>
        <taxon>Bacillota</taxon>
        <taxon>Bacilli</taxon>
        <taxon>Lactobacillales</taxon>
        <taxon>Lactobacillaceae</taxon>
        <taxon>Oenococcus</taxon>
    </lineage>
</organism>